<evidence type="ECO:0000313" key="1">
    <source>
        <dbReference type="EMBL" id="CAD8120509.1"/>
    </source>
</evidence>
<dbReference type="EMBL" id="CAJJDN010000126">
    <property type="protein sequence ID" value="CAD8120509.1"/>
    <property type="molecule type" value="Genomic_DNA"/>
</dbReference>
<accession>A0A8S1QYK9</accession>
<comment type="caution">
    <text evidence="1">The sequence shown here is derived from an EMBL/GenBank/DDBJ whole genome shotgun (WGS) entry which is preliminary data.</text>
</comment>
<proteinExistence type="predicted"/>
<reference evidence="1" key="1">
    <citation type="submission" date="2021-01" db="EMBL/GenBank/DDBJ databases">
        <authorList>
            <consortium name="Genoscope - CEA"/>
            <person name="William W."/>
        </authorList>
    </citation>
    <scope>NUCLEOTIDE SEQUENCE</scope>
</reference>
<keyword evidence="2" id="KW-1185">Reference proteome</keyword>
<organism evidence="1 2">
    <name type="scientific">Paramecium sonneborni</name>
    <dbReference type="NCBI Taxonomy" id="65129"/>
    <lineage>
        <taxon>Eukaryota</taxon>
        <taxon>Sar</taxon>
        <taxon>Alveolata</taxon>
        <taxon>Ciliophora</taxon>
        <taxon>Intramacronucleata</taxon>
        <taxon>Oligohymenophorea</taxon>
        <taxon>Peniculida</taxon>
        <taxon>Parameciidae</taxon>
        <taxon>Paramecium</taxon>
    </lineage>
</organism>
<gene>
    <name evidence="1" type="ORF">PSON_ATCC_30995.1.T1260147</name>
</gene>
<evidence type="ECO:0000313" key="2">
    <source>
        <dbReference type="Proteomes" id="UP000692954"/>
    </source>
</evidence>
<dbReference type="AlphaFoldDB" id="A0A8S1QYK9"/>
<sequence>MSHIQLKELHDSSQILNKLKPILKNNNNNYLTTQTRIDNAGNLIVKGGNHKIGFLPISNEKSPNVVTSSNIQINSDSSESDEDTIQNNINQNRQPIQNLKGKKCQNTQTLIVDQSKCCIIF</sequence>
<name>A0A8S1QYK9_9CILI</name>
<dbReference type="Proteomes" id="UP000692954">
    <property type="component" value="Unassembled WGS sequence"/>
</dbReference>
<protein>
    <submittedName>
        <fullName evidence="1">Uncharacterized protein</fullName>
    </submittedName>
</protein>